<dbReference type="InterPro" id="IPR050465">
    <property type="entry name" value="UPF0194_transport"/>
</dbReference>
<reference evidence="5 6" key="1">
    <citation type="submission" date="2019-07" db="EMBL/GenBank/DDBJ databases">
        <title>Whole genome shotgun sequence of Vibrio superstes NBRC 103154.</title>
        <authorList>
            <person name="Hosoyama A."/>
            <person name="Uohara A."/>
            <person name="Ohji S."/>
            <person name="Ichikawa N."/>
        </authorList>
    </citation>
    <scope>NUCLEOTIDE SEQUENCE [LARGE SCALE GENOMIC DNA]</scope>
    <source>
        <strain evidence="5 6">NBRC 103154</strain>
    </source>
</reference>
<evidence type="ECO:0000256" key="4">
    <source>
        <dbReference type="SAM" id="Phobius"/>
    </source>
</evidence>
<feature type="transmembrane region" description="Helical" evidence="4">
    <location>
        <begin position="28"/>
        <end position="46"/>
    </location>
</feature>
<gene>
    <name evidence="5" type="ORF">VSU01S_05760</name>
</gene>
<feature type="coiled-coil region" evidence="3">
    <location>
        <begin position="129"/>
        <end position="206"/>
    </location>
</feature>
<accession>A0A511QM20</accession>
<evidence type="ECO:0000313" key="6">
    <source>
        <dbReference type="Proteomes" id="UP000321113"/>
    </source>
</evidence>
<evidence type="ECO:0000313" key="5">
    <source>
        <dbReference type="EMBL" id="GEM78331.1"/>
    </source>
</evidence>
<dbReference type="AlphaFoldDB" id="A0A511QM20"/>
<name>A0A511QM20_9VIBR</name>
<dbReference type="PANTHER" id="PTHR32347">
    <property type="entry name" value="EFFLUX SYSTEM COMPONENT YKNX-RELATED"/>
    <property type="match status" value="1"/>
</dbReference>
<keyword evidence="4" id="KW-0472">Membrane</keyword>
<dbReference type="Gene3D" id="2.40.30.170">
    <property type="match status" value="1"/>
</dbReference>
<evidence type="ECO:0000256" key="2">
    <source>
        <dbReference type="ARBA" id="ARBA00023054"/>
    </source>
</evidence>
<organism evidence="5 6">
    <name type="scientific">Vibrio superstes NBRC 103154</name>
    <dbReference type="NCBI Taxonomy" id="1219062"/>
    <lineage>
        <taxon>Bacteria</taxon>
        <taxon>Pseudomonadati</taxon>
        <taxon>Pseudomonadota</taxon>
        <taxon>Gammaproteobacteria</taxon>
        <taxon>Vibrionales</taxon>
        <taxon>Vibrionaceae</taxon>
        <taxon>Vibrio</taxon>
    </lineage>
</organism>
<sequence>MKELLYPYIFICWILIKTKLVKPTKSNYAIMIFIGVVMNVAVYFAHRHYSPVDLTNSAVVRAQSAILSPATESVEEYFITHNDKVKKGQILYTLVDNNEENRLVDLKAQLAMSDNSAELKAKLKTIDISSELEARKSQVELRISQTERDIQRMKSTTDAYSPRDIENAENLAQEQRLELLVLQAKIDQIEFQKQEIRAQITNIKHQQASIEAQIEQVKFEKERLVVRAPFDGMVTRLDTAAGSRFGNIQIWNTETKILEMRVPDQLWSKIEKGMFAEFYVDAYPGHIFRGRVHSFTGATGEAQGSHFSGETTVSQQIIRNSRNIGRTILIEFEEPKGIDIPIGARGSAWVSASKPFELLGPIDMLGGATLRLSAIKSYLGTF</sequence>
<dbReference type="Proteomes" id="UP000321113">
    <property type="component" value="Unassembled WGS sequence"/>
</dbReference>
<dbReference type="EMBL" id="BJXK01000002">
    <property type="protein sequence ID" value="GEM78331.1"/>
    <property type="molecule type" value="Genomic_DNA"/>
</dbReference>
<dbReference type="OrthoDB" id="9806939at2"/>
<comment type="subcellular location">
    <subcellularLocation>
        <location evidence="1">Cell envelope</location>
    </subcellularLocation>
</comment>
<evidence type="ECO:0000256" key="1">
    <source>
        <dbReference type="ARBA" id="ARBA00004196"/>
    </source>
</evidence>
<keyword evidence="4" id="KW-1133">Transmembrane helix</keyword>
<keyword evidence="6" id="KW-1185">Reference proteome</keyword>
<evidence type="ECO:0000256" key="3">
    <source>
        <dbReference type="SAM" id="Coils"/>
    </source>
</evidence>
<protein>
    <submittedName>
        <fullName evidence="5">Multidrug transporter</fullName>
    </submittedName>
</protein>
<keyword evidence="2 3" id="KW-0175">Coiled coil</keyword>
<dbReference type="RefSeq" id="WP_119009630.1">
    <property type="nucleotide sequence ID" value="NZ_BJXK01000002.1"/>
</dbReference>
<comment type="caution">
    <text evidence="5">The sequence shown here is derived from an EMBL/GenBank/DDBJ whole genome shotgun (WGS) entry which is preliminary data.</text>
</comment>
<feature type="transmembrane region" description="Helical" evidence="4">
    <location>
        <begin position="6"/>
        <end position="21"/>
    </location>
</feature>
<proteinExistence type="predicted"/>
<dbReference type="GO" id="GO:0030313">
    <property type="term" value="C:cell envelope"/>
    <property type="evidence" value="ECO:0007669"/>
    <property type="project" value="UniProtKB-SubCell"/>
</dbReference>
<keyword evidence="4" id="KW-0812">Transmembrane</keyword>